<accession>A0AAD5KB46</accession>
<feature type="signal peptide" evidence="2">
    <location>
        <begin position="1"/>
        <end position="21"/>
    </location>
</feature>
<feature type="chain" id="PRO_5042118620" evidence="2">
    <location>
        <begin position="22"/>
        <end position="98"/>
    </location>
</feature>
<dbReference type="AlphaFoldDB" id="A0AAD5KB46"/>
<keyword evidence="4" id="KW-1185">Reference proteome</keyword>
<feature type="compositionally biased region" description="Acidic residues" evidence="1">
    <location>
        <begin position="42"/>
        <end position="53"/>
    </location>
</feature>
<dbReference type="EMBL" id="JAIXMP010000012">
    <property type="protein sequence ID" value="KAI9264364.1"/>
    <property type="molecule type" value="Genomic_DNA"/>
</dbReference>
<sequence>MALQYIIVVLAVMKAVVHITAEDTQSTKQQQPYTTMTFDNYQEQEQEDEEEDQQQQQLQSSKSLTMTNTNDDEFGYYSNSDSTLAYLYGAWASQDFPS</sequence>
<feature type="compositionally biased region" description="Polar residues" evidence="1">
    <location>
        <begin position="58"/>
        <end position="69"/>
    </location>
</feature>
<comment type="caution">
    <text evidence="3">The sequence shown here is derived from an EMBL/GenBank/DDBJ whole genome shotgun (WGS) entry which is preliminary data.</text>
</comment>
<evidence type="ECO:0000313" key="3">
    <source>
        <dbReference type="EMBL" id="KAI9264364.1"/>
    </source>
</evidence>
<feature type="compositionally biased region" description="Polar residues" evidence="1">
    <location>
        <begin position="23"/>
        <end position="41"/>
    </location>
</feature>
<keyword evidence="2" id="KW-0732">Signal</keyword>
<proteinExistence type="predicted"/>
<reference evidence="3" key="2">
    <citation type="submission" date="2023-02" db="EMBL/GenBank/DDBJ databases">
        <authorList>
            <consortium name="DOE Joint Genome Institute"/>
            <person name="Mondo S.J."/>
            <person name="Chang Y."/>
            <person name="Wang Y."/>
            <person name="Ahrendt S."/>
            <person name="Andreopoulos W."/>
            <person name="Barry K."/>
            <person name="Beard J."/>
            <person name="Benny G.L."/>
            <person name="Blankenship S."/>
            <person name="Bonito G."/>
            <person name="Cuomo C."/>
            <person name="Desiro A."/>
            <person name="Gervers K.A."/>
            <person name="Hundley H."/>
            <person name="Kuo A."/>
            <person name="LaButti K."/>
            <person name="Lang B.F."/>
            <person name="Lipzen A."/>
            <person name="O'Donnell K."/>
            <person name="Pangilinan J."/>
            <person name="Reynolds N."/>
            <person name="Sandor L."/>
            <person name="Smith M.W."/>
            <person name="Tsang A."/>
            <person name="Grigoriev I.V."/>
            <person name="Stajich J.E."/>
            <person name="Spatafora J.W."/>
        </authorList>
    </citation>
    <scope>NUCLEOTIDE SEQUENCE</scope>
    <source>
        <strain evidence="3">RSA 2281</strain>
    </source>
</reference>
<name>A0AAD5KB46_9FUNG</name>
<gene>
    <name evidence="3" type="ORF">BDA99DRAFT_559632</name>
</gene>
<dbReference type="Proteomes" id="UP001209540">
    <property type="component" value="Unassembled WGS sequence"/>
</dbReference>
<evidence type="ECO:0000256" key="2">
    <source>
        <dbReference type="SAM" id="SignalP"/>
    </source>
</evidence>
<evidence type="ECO:0000256" key="1">
    <source>
        <dbReference type="SAM" id="MobiDB-lite"/>
    </source>
</evidence>
<reference evidence="3" key="1">
    <citation type="journal article" date="2022" name="IScience">
        <title>Evolution of zygomycete secretomes and the origins of terrestrial fungal ecologies.</title>
        <authorList>
            <person name="Chang Y."/>
            <person name="Wang Y."/>
            <person name="Mondo S."/>
            <person name="Ahrendt S."/>
            <person name="Andreopoulos W."/>
            <person name="Barry K."/>
            <person name="Beard J."/>
            <person name="Benny G.L."/>
            <person name="Blankenship S."/>
            <person name="Bonito G."/>
            <person name="Cuomo C."/>
            <person name="Desiro A."/>
            <person name="Gervers K.A."/>
            <person name="Hundley H."/>
            <person name="Kuo A."/>
            <person name="LaButti K."/>
            <person name="Lang B.F."/>
            <person name="Lipzen A."/>
            <person name="O'Donnell K."/>
            <person name="Pangilinan J."/>
            <person name="Reynolds N."/>
            <person name="Sandor L."/>
            <person name="Smith M.E."/>
            <person name="Tsang A."/>
            <person name="Grigoriev I.V."/>
            <person name="Stajich J.E."/>
            <person name="Spatafora J.W."/>
        </authorList>
    </citation>
    <scope>NUCLEOTIDE SEQUENCE</scope>
    <source>
        <strain evidence="3">RSA 2281</strain>
    </source>
</reference>
<protein>
    <submittedName>
        <fullName evidence="3">Uncharacterized protein</fullName>
    </submittedName>
</protein>
<evidence type="ECO:0000313" key="4">
    <source>
        <dbReference type="Proteomes" id="UP001209540"/>
    </source>
</evidence>
<organism evidence="3 4">
    <name type="scientific">Phascolomyces articulosus</name>
    <dbReference type="NCBI Taxonomy" id="60185"/>
    <lineage>
        <taxon>Eukaryota</taxon>
        <taxon>Fungi</taxon>
        <taxon>Fungi incertae sedis</taxon>
        <taxon>Mucoromycota</taxon>
        <taxon>Mucoromycotina</taxon>
        <taxon>Mucoromycetes</taxon>
        <taxon>Mucorales</taxon>
        <taxon>Lichtheimiaceae</taxon>
        <taxon>Phascolomyces</taxon>
    </lineage>
</organism>
<feature type="region of interest" description="Disordered" evidence="1">
    <location>
        <begin position="23"/>
        <end position="73"/>
    </location>
</feature>